<dbReference type="EMBL" id="CP075587">
    <property type="protein sequence ID" value="QYF48422.1"/>
    <property type="molecule type" value="Genomic_DNA"/>
</dbReference>
<protein>
    <submittedName>
        <fullName evidence="2">Acyltransferase</fullName>
    </submittedName>
</protein>
<sequence>MKKNSKSNAFLEKLQFAIKQNLIPKKSATILHGFYTEYKAAALQTREKTEQIFLTFLELVLLQCADPFSFSHYHQRLRRYFDYHKFALDFVRPLIDISSSSLKGELYLEEIDSHLKNKDNVILFANHQSEGDPQMINILLEKKLPKIAEELIFVAGDRVISDPLAVPLSLGCNLLCIYSKRYIDNPPELKMKKQLHNKKTMDTMSCLLKKGGNIIYVAPSGGRDRSNSKGVIEVADFDPPSIEMFYLIAKRSLHPTHFYPLALKTYAILPPPKTIQVELGESRTVSYGPIQIAFGPEINMENRALQTSHDKHARRKERAEFIYNLVRKMYNNFS</sequence>
<feature type="domain" description="Phospholipid/glycerol acyltransferase" evidence="1">
    <location>
        <begin position="113"/>
        <end position="244"/>
    </location>
</feature>
<dbReference type="Proteomes" id="UP000826014">
    <property type="component" value="Chromosome"/>
</dbReference>
<keyword evidence="2" id="KW-0012">Acyltransferase</keyword>
<dbReference type="SUPFAM" id="SSF69593">
    <property type="entry name" value="Glycerol-3-phosphate (1)-acyltransferase"/>
    <property type="match status" value="1"/>
</dbReference>
<reference evidence="2 3" key="1">
    <citation type="journal article" date="2022" name="bioRxiv">
        <title>Ecology and evolution of chlamydial symbionts of arthropods.</title>
        <authorList>
            <person name="Halter T."/>
            <person name="Koestlbacher S."/>
            <person name="Collingro A."/>
            <person name="Sixt B.S."/>
            <person name="Toenshoff E.R."/>
            <person name="Hendrickx F."/>
            <person name="Kostanjsek R."/>
            <person name="Horn M."/>
        </authorList>
    </citation>
    <scope>NUCLEOTIDE SEQUENCE [LARGE SCALE GENOMIC DNA]</scope>
    <source>
        <strain evidence="2">W744xW776</strain>
    </source>
</reference>
<dbReference type="InterPro" id="IPR016222">
    <property type="entry name" value="G3P_O-acylTrfase_chlp"/>
</dbReference>
<dbReference type="InterPro" id="IPR002123">
    <property type="entry name" value="Plipid/glycerol_acylTrfase"/>
</dbReference>
<dbReference type="PANTHER" id="PTHR35695">
    <property type="entry name" value="GLYCEROL-3-PHOSPHATE ACYLTRANSFERASE, CHLOROPLASTIC"/>
    <property type="match status" value="1"/>
</dbReference>
<keyword evidence="3" id="KW-1185">Reference proteome</keyword>
<accession>A0ABX8UZM2</accession>
<evidence type="ECO:0000313" key="2">
    <source>
        <dbReference type="EMBL" id="QYF48422.1"/>
    </source>
</evidence>
<dbReference type="PIRSF" id="PIRSF000431">
    <property type="entry name" value="Glycerol-3-P_O-acyltransfrase"/>
    <property type="match status" value="1"/>
</dbReference>
<name>A0ABX8UZM2_9BACT</name>
<organism evidence="2 3">
    <name type="scientific">Candidatus Rhabdochlamydia oedothoracis</name>
    <dbReference type="NCBI Taxonomy" id="2720720"/>
    <lineage>
        <taxon>Bacteria</taxon>
        <taxon>Pseudomonadati</taxon>
        <taxon>Chlamydiota</taxon>
        <taxon>Chlamydiia</taxon>
        <taxon>Parachlamydiales</taxon>
        <taxon>Candidatus Rhabdochlamydiaceae</taxon>
        <taxon>Candidatus Rhabdochlamydia</taxon>
    </lineage>
</organism>
<dbReference type="PANTHER" id="PTHR35695:SF1">
    <property type="entry name" value="GLYCEROL-3-PHOSPHATE ACYLTRANSFERASE, CHLOROPLASTIC"/>
    <property type="match status" value="1"/>
</dbReference>
<evidence type="ECO:0000259" key="1">
    <source>
        <dbReference type="Pfam" id="PF01553"/>
    </source>
</evidence>
<keyword evidence="2" id="KW-0808">Transferase</keyword>
<dbReference type="GO" id="GO:0016746">
    <property type="term" value="F:acyltransferase activity"/>
    <property type="evidence" value="ECO:0007669"/>
    <property type="project" value="UniProtKB-KW"/>
</dbReference>
<evidence type="ECO:0000313" key="3">
    <source>
        <dbReference type="Proteomes" id="UP000826014"/>
    </source>
</evidence>
<proteinExistence type="predicted"/>
<dbReference type="Gene3D" id="3.40.1130.10">
    <property type="entry name" value="Glycerol-3-phosphate (1)-acyltransferase"/>
    <property type="match status" value="1"/>
</dbReference>
<dbReference type="Pfam" id="PF01553">
    <property type="entry name" value="Acyltransferase"/>
    <property type="match status" value="1"/>
</dbReference>
<gene>
    <name evidence="2" type="ORF">RHABOEDO_000583</name>
</gene>